<dbReference type="GO" id="GO:0005525">
    <property type="term" value="F:GTP binding"/>
    <property type="evidence" value="ECO:0007669"/>
    <property type="project" value="UniProtKB-KW"/>
</dbReference>
<dbReference type="InterPro" id="IPR027417">
    <property type="entry name" value="P-loop_NTPase"/>
</dbReference>
<protein>
    <submittedName>
        <fullName evidence="9">MIS1-C1-tetrahydrofolate synthase mitochondrial</fullName>
    </submittedName>
</protein>
<dbReference type="Gene3D" id="3.40.50.10860">
    <property type="entry name" value="Leucine Dehydrogenase, chain A, domain 1"/>
    <property type="match status" value="1"/>
</dbReference>
<dbReference type="FunFam" id="3.40.50.300:FF:000720">
    <property type="entry name" value="Guanine nucleotide-binding protein G(k) subunit alpha"/>
    <property type="match status" value="1"/>
</dbReference>
<proteinExistence type="predicted"/>
<dbReference type="SMART" id="SM00275">
    <property type="entry name" value="G_alpha"/>
    <property type="match status" value="1"/>
</dbReference>
<evidence type="ECO:0000313" key="9">
    <source>
        <dbReference type="EMBL" id="KAF5547484.1"/>
    </source>
</evidence>
<dbReference type="PANTHER" id="PTHR10218">
    <property type="entry name" value="GTP-BINDING PROTEIN ALPHA SUBUNIT"/>
    <property type="match status" value="1"/>
</dbReference>
<evidence type="ECO:0000313" key="10">
    <source>
        <dbReference type="Proteomes" id="UP000582016"/>
    </source>
</evidence>
<evidence type="ECO:0000259" key="7">
    <source>
        <dbReference type="Pfam" id="PF00763"/>
    </source>
</evidence>
<dbReference type="InterPro" id="IPR046346">
    <property type="entry name" value="Aminoacid_DH-like_N_sf"/>
</dbReference>
<feature type="binding site" evidence="6">
    <location>
        <position position="408"/>
    </location>
    <ligand>
        <name>Mg(2+)</name>
        <dbReference type="ChEBI" id="CHEBI:18420"/>
    </ligand>
</feature>
<dbReference type="InterPro" id="IPR000672">
    <property type="entry name" value="THF_DH/CycHdrlase"/>
</dbReference>
<dbReference type="GO" id="GO:0004488">
    <property type="term" value="F:methylenetetrahydrofolate dehydrogenase (NADP+) activity"/>
    <property type="evidence" value="ECO:0007669"/>
    <property type="project" value="InterPro"/>
</dbReference>
<dbReference type="PRINTS" id="PR00085">
    <property type="entry name" value="THFDHDRGNASE"/>
</dbReference>
<keyword evidence="10" id="KW-1185">Reference proteome</keyword>
<evidence type="ECO:0000256" key="2">
    <source>
        <dbReference type="ARBA" id="ARBA00022723"/>
    </source>
</evidence>
<dbReference type="OrthoDB" id="9992527at2759"/>
<dbReference type="GO" id="GO:0046872">
    <property type="term" value="F:metal ion binding"/>
    <property type="evidence" value="ECO:0007669"/>
    <property type="project" value="UniProtKB-KW"/>
</dbReference>
<dbReference type="Pfam" id="PF00503">
    <property type="entry name" value="G-alpha"/>
    <property type="match status" value="1"/>
</dbReference>
<sequence length="664" mass="75325">MEGLELLTLPLAFQNGSARLLTGDLVVHDIERWCHRKAQKGGVKAVMAVVFFNTGPDAVDYVKIKAHVAARAGVNYWVYEIPVGASTVEVMSQVKKLNMNPQIHGILIQRPLPVQLNEAKIMGYIDPAKNIEEYDKGQPDNIAADALVRLLARYGLFESAQQAKIQIVGFGNIITKEFIEQMKRQFPYVNASKDFDLAHEDKHETLGEEVQTPRASMIISELHRGPGYIKASMVKPEVSVLVDLGFYVTEKGVIGDVSHVLFDRSDLAIAPTPGGVLPILLWVMMERTIKVKQMIAKEELRGCCCLTIFDEESLKCPKPNTSQGAGSRRTRAESKPARWWEGICPSSSKSMISSEPSSSGEEDFIPLPDYPAEAQARTRAIDKYLAAESQRSKRQLKIILFGDEHEKSLFLKQTLLLELPLSNNERADLRVEARRSIASICRECLQIVDEYDCKPEWINGHPVLGRVKEIVSSEEPENAETVESMVRLYCDDELRLALKQLGHNLEDIERRFSNDRFPHILTCPCTANGNLSQLLKRIFSPEYVPTEHDWFHFDQRRLGRVAQEALINRDSHTLHLLQITDRSTQRRKWIHILVDDAACLLFICDLAIYDQNLLEDETTNRLHEHLLLFDSLANSRWFTQTQFFVILSNVSAFRKKILQSPLSK</sequence>
<dbReference type="GO" id="GO:0006730">
    <property type="term" value="P:one-carbon metabolic process"/>
    <property type="evidence" value="ECO:0007669"/>
    <property type="project" value="UniProtKB-KW"/>
</dbReference>
<dbReference type="Pfam" id="PF02882">
    <property type="entry name" value="THF_DHG_CYH_C"/>
    <property type="match status" value="1"/>
</dbReference>
<evidence type="ECO:0000259" key="8">
    <source>
        <dbReference type="Pfam" id="PF02882"/>
    </source>
</evidence>
<evidence type="ECO:0000256" key="3">
    <source>
        <dbReference type="ARBA" id="ARBA00022741"/>
    </source>
</evidence>
<dbReference type="GO" id="GO:0001664">
    <property type="term" value="F:G protein-coupled receptor binding"/>
    <property type="evidence" value="ECO:0007669"/>
    <property type="project" value="TreeGrafter"/>
</dbReference>
<dbReference type="EMBL" id="JAAOAQ010000434">
    <property type="protein sequence ID" value="KAF5547484.1"/>
    <property type="molecule type" value="Genomic_DNA"/>
</dbReference>
<dbReference type="InterPro" id="IPR001019">
    <property type="entry name" value="Gprotein_alpha_su"/>
</dbReference>
<dbReference type="GO" id="GO:0005737">
    <property type="term" value="C:cytoplasm"/>
    <property type="evidence" value="ECO:0007669"/>
    <property type="project" value="TreeGrafter"/>
</dbReference>
<dbReference type="InterPro" id="IPR020631">
    <property type="entry name" value="THF_DH/CycHdrlase_NAD-bd_dom"/>
</dbReference>
<accession>A0A8H5J239</accession>
<evidence type="ECO:0000256" key="4">
    <source>
        <dbReference type="ARBA" id="ARBA00023134"/>
    </source>
</evidence>
<dbReference type="Pfam" id="PF00763">
    <property type="entry name" value="THF_DHG_CYH"/>
    <property type="match status" value="1"/>
</dbReference>
<dbReference type="PROSITE" id="PS51882">
    <property type="entry name" value="G_ALPHA"/>
    <property type="match status" value="1"/>
</dbReference>
<keyword evidence="6" id="KW-0460">Magnesium</keyword>
<dbReference type="Gene3D" id="3.40.50.300">
    <property type="entry name" value="P-loop containing nucleotide triphosphate hydrolases"/>
    <property type="match status" value="1"/>
</dbReference>
<dbReference type="SUPFAM" id="SSF52540">
    <property type="entry name" value="P-loop containing nucleoside triphosphate hydrolases"/>
    <property type="match status" value="1"/>
</dbReference>
<evidence type="ECO:0000256" key="5">
    <source>
        <dbReference type="ARBA" id="ARBA00023224"/>
    </source>
</evidence>
<keyword evidence="3" id="KW-0547">Nucleotide-binding</keyword>
<dbReference type="Gene3D" id="3.40.50.720">
    <property type="entry name" value="NAD(P)-binding Rossmann-like Domain"/>
    <property type="match status" value="1"/>
</dbReference>
<dbReference type="SUPFAM" id="SSF53223">
    <property type="entry name" value="Aminoacid dehydrogenase-like, N-terminal domain"/>
    <property type="match status" value="1"/>
</dbReference>
<dbReference type="PANTHER" id="PTHR10218:SF302">
    <property type="entry name" value="GUANINE NUCLEOTIDE-BINDING PROTEIN ALPHA-5 SUBUNIT"/>
    <property type="match status" value="1"/>
</dbReference>
<gene>
    <name evidence="9" type="ORF">FPHYL_10224</name>
</gene>
<dbReference type="GO" id="GO:0031683">
    <property type="term" value="F:G-protein beta/gamma-subunit complex binding"/>
    <property type="evidence" value="ECO:0007669"/>
    <property type="project" value="InterPro"/>
</dbReference>
<reference evidence="9 10" key="1">
    <citation type="submission" date="2020-05" db="EMBL/GenBank/DDBJ databases">
        <title>Identification and distribution of gene clusters putatively required for synthesis of sphingolipid metabolism inhibitors in phylogenetically diverse species of the filamentous fungus Fusarium.</title>
        <authorList>
            <person name="Kim H.-S."/>
            <person name="Busman M."/>
            <person name="Brown D.W."/>
            <person name="Divon H."/>
            <person name="Uhlig S."/>
            <person name="Proctor R.H."/>
        </authorList>
    </citation>
    <scope>NUCLEOTIDE SEQUENCE [LARGE SCALE GENOMIC DNA]</scope>
    <source>
        <strain evidence="9 10">NRRL 13617</strain>
    </source>
</reference>
<dbReference type="GO" id="GO:0007188">
    <property type="term" value="P:adenylate cyclase-modulating G protein-coupled receptor signaling pathway"/>
    <property type="evidence" value="ECO:0007669"/>
    <property type="project" value="TreeGrafter"/>
</dbReference>
<comment type="caution">
    <text evidence="9">The sequence shown here is derived from an EMBL/GenBank/DDBJ whole genome shotgun (WGS) entry which is preliminary data.</text>
</comment>
<dbReference type="InterPro" id="IPR020630">
    <property type="entry name" value="THF_DH/CycHdrlase_cat_dom"/>
</dbReference>
<dbReference type="AlphaFoldDB" id="A0A8H5J239"/>
<keyword evidence="2 6" id="KW-0479">Metal-binding</keyword>
<dbReference type="GO" id="GO:0003924">
    <property type="term" value="F:GTPase activity"/>
    <property type="evidence" value="ECO:0007669"/>
    <property type="project" value="InterPro"/>
</dbReference>
<dbReference type="Gene3D" id="1.10.400.10">
    <property type="entry name" value="GI Alpha 1, domain 2-like"/>
    <property type="match status" value="1"/>
</dbReference>
<name>A0A8H5J239_9HYPO</name>
<keyword evidence="1" id="KW-0554">One-carbon metabolism</keyword>
<keyword evidence="4" id="KW-0342">GTP-binding</keyword>
<dbReference type="InterPro" id="IPR011025">
    <property type="entry name" value="GproteinA_insert"/>
</dbReference>
<organism evidence="9 10">
    <name type="scientific">Fusarium phyllophilum</name>
    <dbReference type="NCBI Taxonomy" id="47803"/>
    <lineage>
        <taxon>Eukaryota</taxon>
        <taxon>Fungi</taxon>
        <taxon>Dikarya</taxon>
        <taxon>Ascomycota</taxon>
        <taxon>Pezizomycotina</taxon>
        <taxon>Sordariomycetes</taxon>
        <taxon>Hypocreomycetidae</taxon>
        <taxon>Hypocreales</taxon>
        <taxon>Nectriaceae</taxon>
        <taxon>Fusarium</taxon>
        <taxon>Fusarium fujikuroi species complex</taxon>
    </lineage>
</organism>
<evidence type="ECO:0000256" key="1">
    <source>
        <dbReference type="ARBA" id="ARBA00022563"/>
    </source>
</evidence>
<evidence type="ECO:0000256" key="6">
    <source>
        <dbReference type="PIRSR" id="PIRSR601019-2"/>
    </source>
</evidence>
<dbReference type="Proteomes" id="UP000582016">
    <property type="component" value="Unassembled WGS sequence"/>
</dbReference>
<keyword evidence="5" id="KW-0807">Transducer</keyword>
<feature type="domain" description="Tetrahydrofolate dehydrogenase/cyclohydrolase NAD(P)-binding" evidence="8">
    <location>
        <begin position="145"/>
        <end position="292"/>
    </location>
</feature>
<dbReference type="GO" id="GO:0005834">
    <property type="term" value="C:heterotrimeric G-protein complex"/>
    <property type="evidence" value="ECO:0007669"/>
    <property type="project" value="TreeGrafter"/>
</dbReference>
<feature type="domain" description="Tetrahydrofolate dehydrogenase/cyclohydrolase catalytic" evidence="7">
    <location>
        <begin position="24"/>
        <end position="132"/>
    </location>
</feature>